<dbReference type="Gene3D" id="1.10.10.10">
    <property type="entry name" value="Winged helix-like DNA-binding domain superfamily/Winged helix DNA-binding domain"/>
    <property type="match status" value="1"/>
</dbReference>
<gene>
    <name evidence="1" type="ORF">GXY80_02320</name>
</gene>
<accession>A0A971M289</accession>
<reference evidence="1" key="1">
    <citation type="journal article" date="2020" name="Biotechnol. Biofuels">
        <title>New insights from the biogas microbiome by comprehensive genome-resolved metagenomics of nearly 1600 species originating from multiple anaerobic digesters.</title>
        <authorList>
            <person name="Campanaro S."/>
            <person name="Treu L."/>
            <person name="Rodriguez-R L.M."/>
            <person name="Kovalovszki A."/>
            <person name="Ziels R.M."/>
            <person name="Maus I."/>
            <person name="Zhu X."/>
            <person name="Kougias P.G."/>
            <person name="Basile A."/>
            <person name="Luo G."/>
            <person name="Schluter A."/>
            <person name="Konstantinidis K.T."/>
            <person name="Angelidaki I."/>
        </authorList>
    </citation>
    <scope>NUCLEOTIDE SEQUENCE</scope>
    <source>
        <strain evidence="1">AS06rmzACSIP_7</strain>
    </source>
</reference>
<evidence type="ECO:0000313" key="1">
    <source>
        <dbReference type="EMBL" id="NLW34305.1"/>
    </source>
</evidence>
<comment type="caution">
    <text evidence="1">The sequence shown here is derived from an EMBL/GenBank/DDBJ whole genome shotgun (WGS) entry which is preliminary data.</text>
</comment>
<name>A0A971M289_9BACT</name>
<proteinExistence type="predicted"/>
<dbReference type="GO" id="GO:0006355">
    <property type="term" value="P:regulation of DNA-templated transcription"/>
    <property type="evidence" value="ECO:0007669"/>
    <property type="project" value="InterPro"/>
</dbReference>
<dbReference type="SUPFAM" id="SSF46894">
    <property type="entry name" value="C-terminal effector domain of the bipartite response regulators"/>
    <property type="match status" value="1"/>
</dbReference>
<organism evidence="1 2">
    <name type="scientific">Syntrophorhabdus aromaticivorans</name>
    <dbReference type="NCBI Taxonomy" id="328301"/>
    <lineage>
        <taxon>Bacteria</taxon>
        <taxon>Pseudomonadati</taxon>
        <taxon>Thermodesulfobacteriota</taxon>
        <taxon>Syntrophorhabdia</taxon>
        <taxon>Syntrophorhabdales</taxon>
        <taxon>Syntrophorhabdaceae</taxon>
        <taxon>Syntrophorhabdus</taxon>
    </lineage>
</organism>
<dbReference type="InterPro" id="IPR016032">
    <property type="entry name" value="Sig_transdc_resp-reg_C-effctor"/>
</dbReference>
<sequence>MYLSFEAFEKASIGELAEGVMEDPETKAKVCLKCGKTFNVGEIFQFKDRYWEAGQAARIHSKSEHGPQFNYLLNLLKQWKGVSDPQAKLLEAFFRGDDDGKIASDLGISRSTVRNHRFRMKERARHAKVFLAIMQILDQKEKPEARLVDFPANARMADERYALTAEEYGKILRKYFKEDGTLTRFPLKAKERVALLRKIVELLEPGGKILRKGAERDPFPDRR</sequence>
<dbReference type="Proteomes" id="UP000777265">
    <property type="component" value="Unassembled WGS sequence"/>
</dbReference>
<dbReference type="GO" id="GO:0003677">
    <property type="term" value="F:DNA binding"/>
    <property type="evidence" value="ECO:0007669"/>
    <property type="project" value="InterPro"/>
</dbReference>
<dbReference type="EMBL" id="JAAYEE010000038">
    <property type="protein sequence ID" value="NLW34305.1"/>
    <property type="molecule type" value="Genomic_DNA"/>
</dbReference>
<reference evidence="1" key="2">
    <citation type="submission" date="2020-01" db="EMBL/GenBank/DDBJ databases">
        <authorList>
            <person name="Campanaro S."/>
        </authorList>
    </citation>
    <scope>NUCLEOTIDE SEQUENCE</scope>
    <source>
        <strain evidence="1">AS06rmzACSIP_7</strain>
    </source>
</reference>
<dbReference type="InterPro" id="IPR036388">
    <property type="entry name" value="WH-like_DNA-bd_sf"/>
</dbReference>
<dbReference type="AlphaFoldDB" id="A0A971M289"/>
<evidence type="ECO:0000313" key="2">
    <source>
        <dbReference type="Proteomes" id="UP000777265"/>
    </source>
</evidence>
<protein>
    <submittedName>
        <fullName evidence="1">Transcriptional regulator</fullName>
    </submittedName>
</protein>